<keyword evidence="13" id="KW-1185">Reference proteome</keyword>
<feature type="region of interest" description="Disordered" evidence="10">
    <location>
        <begin position="1"/>
        <end position="20"/>
    </location>
</feature>
<keyword evidence="9 11" id="KW-0472">Membrane</keyword>
<proteinExistence type="predicted"/>
<dbReference type="EMBL" id="JBHSZO010000001">
    <property type="protein sequence ID" value="MFC7216746.1"/>
    <property type="molecule type" value="Genomic_DNA"/>
</dbReference>
<sequence length="395" mass="40481">MSEAVLPLRTASGPGPEAAPRAPRPFAARLRAAAPALLGYAAIRALGLLVLALWSASPAKDLRVLLSQRWDALWYVRVVEHGYDFTLRAPDGRILSDLAFFPLLPALESALSRLTALTPGDAGLLVSALASLAAAAGLYAVGELLHGRRAGIALALLWGALPVAVVQSMAYSESLFTALAVWSLYALLTGRWIGAGVLCALAGLTRPIGVAVVAAIWLTGLLALRDGTGRRARVLAGLALAPLGWLGYLLWVGVRTGGPTGYFGVQAAWGNGFDAGLTFARFIGARFTAPGAGPLAGLALCAGLALPAWAFTLCVRARQPLALLVYAAVVVALALGASGYIGSKPRLLLPAFPLLLPAAVALARARTARAAAVLAGLAAASVLYGAVWLTGSGPP</sequence>
<comment type="subcellular location">
    <subcellularLocation>
        <location evidence="1">Endoplasmic reticulum membrane</location>
        <topology evidence="1">Multi-pass membrane protein</topology>
    </subcellularLocation>
</comment>
<evidence type="ECO:0000313" key="13">
    <source>
        <dbReference type="Proteomes" id="UP001596413"/>
    </source>
</evidence>
<dbReference type="PANTHER" id="PTHR12468:SF2">
    <property type="entry name" value="GPI MANNOSYLTRANSFERASE 2"/>
    <property type="match status" value="1"/>
</dbReference>
<dbReference type="GO" id="GO:0016757">
    <property type="term" value="F:glycosyltransferase activity"/>
    <property type="evidence" value="ECO:0007669"/>
    <property type="project" value="UniProtKB-KW"/>
</dbReference>
<evidence type="ECO:0000256" key="9">
    <source>
        <dbReference type="ARBA" id="ARBA00023136"/>
    </source>
</evidence>
<keyword evidence="4 12" id="KW-0328">Glycosyltransferase</keyword>
<feature type="transmembrane region" description="Helical" evidence="11">
    <location>
        <begin position="295"/>
        <end position="314"/>
    </location>
</feature>
<evidence type="ECO:0000256" key="8">
    <source>
        <dbReference type="ARBA" id="ARBA00022989"/>
    </source>
</evidence>
<dbReference type="Proteomes" id="UP001596413">
    <property type="component" value="Unassembled WGS sequence"/>
</dbReference>
<keyword evidence="3" id="KW-0337">GPI-anchor biosynthesis</keyword>
<dbReference type="RefSeq" id="WP_386410570.1">
    <property type="nucleotide sequence ID" value="NZ_JBHSZO010000001.1"/>
</dbReference>
<keyword evidence="8 11" id="KW-1133">Transmembrane helix</keyword>
<feature type="transmembrane region" description="Helical" evidence="11">
    <location>
        <begin position="122"/>
        <end position="141"/>
    </location>
</feature>
<keyword evidence="7" id="KW-0256">Endoplasmic reticulum</keyword>
<protein>
    <submittedName>
        <fullName evidence="12">Mannosyltransferase family protein</fullName>
    </submittedName>
</protein>
<feature type="transmembrane region" description="Helical" evidence="11">
    <location>
        <begin position="347"/>
        <end position="363"/>
    </location>
</feature>
<dbReference type="Pfam" id="PF04188">
    <property type="entry name" value="Mannosyl_trans2"/>
    <property type="match status" value="1"/>
</dbReference>
<evidence type="ECO:0000256" key="11">
    <source>
        <dbReference type="SAM" id="Phobius"/>
    </source>
</evidence>
<feature type="transmembrane region" description="Helical" evidence="11">
    <location>
        <begin position="370"/>
        <end position="389"/>
    </location>
</feature>
<dbReference type="InterPro" id="IPR007315">
    <property type="entry name" value="PIG-V/Gpi18"/>
</dbReference>
<accession>A0ABW2GA35</accession>
<comment type="caution">
    <text evidence="12">The sequence shown here is derived from an EMBL/GenBank/DDBJ whole genome shotgun (WGS) entry which is preliminary data.</text>
</comment>
<evidence type="ECO:0000256" key="4">
    <source>
        <dbReference type="ARBA" id="ARBA00022676"/>
    </source>
</evidence>
<evidence type="ECO:0000256" key="6">
    <source>
        <dbReference type="ARBA" id="ARBA00022692"/>
    </source>
</evidence>
<keyword evidence="6 11" id="KW-0812">Transmembrane</keyword>
<gene>
    <name evidence="12" type="ORF">ACFQLX_00950</name>
</gene>
<feature type="transmembrane region" description="Helical" evidence="11">
    <location>
        <begin position="234"/>
        <end position="254"/>
    </location>
</feature>
<evidence type="ECO:0000313" key="12">
    <source>
        <dbReference type="EMBL" id="MFC7216746.1"/>
    </source>
</evidence>
<evidence type="ECO:0000256" key="1">
    <source>
        <dbReference type="ARBA" id="ARBA00004477"/>
    </source>
</evidence>
<feature type="transmembrane region" description="Helical" evidence="11">
    <location>
        <begin position="153"/>
        <end position="172"/>
    </location>
</feature>
<evidence type="ECO:0000256" key="10">
    <source>
        <dbReference type="SAM" id="MobiDB-lite"/>
    </source>
</evidence>
<feature type="transmembrane region" description="Helical" evidence="11">
    <location>
        <begin position="37"/>
        <end position="56"/>
    </location>
</feature>
<evidence type="ECO:0000256" key="7">
    <source>
        <dbReference type="ARBA" id="ARBA00022824"/>
    </source>
</evidence>
<name>A0ABW2GA35_9ACTN</name>
<evidence type="ECO:0000256" key="2">
    <source>
        <dbReference type="ARBA" id="ARBA00004687"/>
    </source>
</evidence>
<comment type="pathway">
    <text evidence="2">Glycolipid biosynthesis; glycosylphosphatidylinositol-anchor biosynthesis.</text>
</comment>
<organism evidence="12 13">
    <name type="scientific">Streptomyces polyrhachis</name>
    <dbReference type="NCBI Taxonomy" id="1282885"/>
    <lineage>
        <taxon>Bacteria</taxon>
        <taxon>Bacillati</taxon>
        <taxon>Actinomycetota</taxon>
        <taxon>Actinomycetes</taxon>
        <taxon>Kitasatosporales</taxon>
        <taxon>Streptomycetaceae</taxon>
        <taxon>Streptomyces</taxon>
    </lineage>
</organism>
<evidence type="ECO:0000256" key="3">
    <source>
        <dbReference type="ARBA" id="ARBA00022502"/>
    </source>
</evidence>
<dbReference type="PANTHER" id="PTHR12468">
    <property type="entry name" value="GPI MANNOSYLTRANSFERASE 2"/>
    <property type="match status" value="1"/>
</dbReference>
<feature type="transmembrane region" description="Helical" evidence="11">
    <location>
        <begin position="192"/>
        <end position="222"/>
    </location>
</feature>
<reference evidence="13" key="1">
    <citation type="journal article" date="2019" name="Int. J. Syst. Evol. Microbiol.">
        <title>The Global Catalogue of Microorganisms (GCM) 10K type strain sequencing project: providing services to taxonomists for standard genome sequencing and annotation.</title>
        <authorList>
            <consortium name="The Broad Institute Genomics Platform"/>
            <consortium name="The Broad Institute Genome Sequencing Center for Infectious Disease"/>
            <person name="Wu L."/>
            <person name="Ma J."/>
        </authorList>
    </citation>
    <scope>NUCLEOTIDE SEQUENCE [LARGE SCALE GENOMIC DNA]</scope>
    <source>
        <strain evidence="13">CGMCC 1.13681</strain>
    </source>
</reference>
<feature type="transmembrane region" description="Helical" evidence="11">
    <location>
        <begin position="321"/>
        <end position="341"/>
    </location>
</feature>
<evidence type="ECO:0000256" key="5">
    <source>
        <dbReference type="ARBA" id="ARBA00022679"/>
    </source>
</evidence>
<feature type="compositionally biased region" description="Low complexity" evidence="10">
    <location>
        <begin position="11"/>
        <end position="20"/>
    </location>
</feature>
<keyword evidence="5" id="KW-0808">Transferase</keyword>